<keyword evidence="1" id="KW-0472">Membrane</keyword>
<dbReference type="Proteomes" id="UP000280307">
    <property type="component" value="Unassembled WGS sequence"/>
</dbReference>
<dbReference type="InterPro" id="IPR019092">
    <property type="entry name" value="SSO2081-like_dom"/>
</dbReference>
<keyword evidence="3" id="KW-0418">Kinase</keyword>
<feature type="transmembrane region" description="Helical" evidence="1">
    <location>
        <begin position="114"/>
        <end position="137"/>
    </location>
</feature>
<dbReference type="AlphaFoldDB" id="A0A426TUA8"/>
<evidence type="ECO:0000259" key="2">
    <source>
        <dbReference type="PROSITE" id="PS50043"/>
    </source>
</evidence>
<evidence type="ECO:0000313" key="4">
    <source>
        <dbReference type="Proteomes" id="UP000280307"/>
    </source>
</evidence>
<gene>
    <name evidence="3" type="ORF">EI684_17355</name>
</gene>
<evidence type="ECO:0000313" key="3">
    <source>
        <dbReference type="EMBL" id="RRR68659.1"/>
    </source>
</evidence>
<dbReference type="PROSITE" id="PS50043">
    <property type="entry name" value="HTH_LUXR_2"/>
    <property type="match status" value="1"/>
</dbReference>
<dbReference type="Gene3D" id="1.10.10.10">
    <property type="entry name" value="Winged helix-like DNA-binding domain superfamily/Winged helix DNA-binding domain"/>
    <property type="match status" value="1"/>
</dbReference>
<reference evidence="3 4" key="1">
    <citation type="submission" date="2018-12" db="EMBL/GenBank/DDBJ databases">
        <title>Genome Sequence of Candidatus Viridilinea halotolerans isolated from saline sulfide-rich spring.</title>
        <authorList>
            <person name="Grouzdev D.S."/>
            <person name="Burganskaya E.I."/>
            <person name="Krutkina M.S."/>
            <person name="Sukhacheva M.V."/>
            <person name="Gorlenko V.M."/>
        </authorList>
    </citation>
    <scope>NUCLEOTIDE SEQUENCE [LARGE SCALE GENOMIC DNA]</scope>
    <source>
        <strain evidence="3">Chok-6</strain>
    </source>
</reference>
<proteinExistence type="predicted"/>
<dbReference type="GO" id="GO:0003677">
    <property type="term" value="F:DNA binding"/>
    <property type="evidence" value="ECO:0007669"/>
    <property type="project" value="InterPro"/>
</dbReference>
<name>A0A426TUA8_9CHLR</name>
<dbReference type="CDD" id="cd06170">
    <property type="entry name" value="LuxR_C_like"/>
    <property type="match status" value="1"/>
</dbReference>
<organism evidence="3 4">
    <name type="scientific">Candidatus Viridilinea halotolerans</name>
    <dbReference type="NCBI Taxonomy" id="2491704"/>
    <lineage>
        <taxon>Bacteria</taxon>
        <taxon>Bacillati</taxon>
        <taxon>Chloroflexota</taxon>
        <taxon>Chloroflexia</taxon>
        <taxon>Chloroflexales</taxon>
        <taxon>Chloroflexineae</taxon>
        <taxon>Oscillochloridaceae</taxon>
        <taxon>Candidatus Viridilinea</taxon>
    </lineage>
</organism>
<dbReference type="PRINTS" id="PR00038">
    <property type="entry name" value="HTHLUXR"/>
</dbReference>
<dbReference type="SMART" id="SM00421">
    <property type="entry name" value="HTH_LUXR"/>
    <property type="match status" value="1"/>
</dbReference>
<evidence type="ECO:0000256" key="1">
    <source>
        <dbReference type="SAM" id="Phobius"/>
    </source>
</evidence>
<dbReference type="GO" id="GO:0006355">
    <property type="term" value="P:regulation of DNA-templated transcription"/>
    <property type="evidence" value="ECO:0007669"/>
    <property type="project" value="InterPro"/>
</dbReference>
<dbReference type="EMBL" id="RSAS01000703">
    <property type="protein sequence ID" value="RRR68659.1"/>
    <property type="molecule type" value="Genomic_DNA"/>
</dbReference>
<dbReference type="Pfam" id="PF00196">
    <property type="entry name" value="GerE"/>
    <property type="match status" value="1"/>
</dbReference>
<dbReference type="InterPro" id="IPR016032">
    <property type="entry name" value="Sig_transdc_resp-reg_C-effctor"/>
</dbReference>
<accession>A0A426TUA8</accession>
<dbReference type="SUPFAM" id="SSF46894">
    <property type="entry name" value="C-terminal effector domain of the bipartite response regulators"/>
    <property type="match status" value="1"/>
</dbReference>
<comment type="caution">
    <text evidence="3">The sequence shown here is derived from an EMBL/GenBank/DDBJ whole genome shotgun (WGS) entry which is preliminary data.</text>
</comment>
<dbReference type="Pfam" id="PF09623">
    <property type="entry name" value="Cas_NE0113"/>
    <property type="match status" value="1"/>
</dbReference>
<keyword evidence="1" id="KW-1133">Transmembrane helix</keyword>
<feature type="domain" description="HTH luxR-type" evidence="2">
    <location>
        <begin position="218"/>
        <end position="279"/>
    </location>
</feature>
<dbReference type="InterPro" id="IPR036388">
    <property type="entry name" value="WH-like_DNA-bd_sf"/>
</dbReference>
<protein>
    <submittedName>
        <fullName evidence="3">Histidine kinase</fullName>
    </submittedName>
</protein>
<dbReference type="GO" id="GO:0016301">
    <property type="term" value="F:kinase activity"/>
    <property type="evidence" value="ECO:0007669"/>
    <property type="project" value="UniProtKB-KW"/>
</dbReference>
<keyword evidence="3" id="KW-0808">Transferase</keyword>
<dbReference type="InterPro" id="IPR000792">
    <property type="entry name" value="Tscrpt_reg_LuxR_C"/>
</dbReference>
<sequence length="291" mass="31914">MATTQRCVYIATLGAQPQVVTLALDRLLARGEPIDEVLVVHLSLDEPCYRTALARVAQAFANEQYAGRHIRYRPLAIRAGSLAHAALRSEGAVQHALDTLQVLLRQLKEANVRIHLCVAGGHSLLGMLALTAAMLYFDHSDAIWHLASSAEVCRQSAAGAQMHLPLTADVQLVRIPLEPWGHLFPLLRTPPNASCASSTVQRRANHDAQNGTRCAHVLARLTERQREVLAALVAGLTIQEISAQLCIVISTVHAHKKQIFAECAIAWELDATTRADAHWLRETFAPHMDLE</sequence>
<keyword evidence="1" id="KW-0812">Transmembrane</keyword>